<dbReference type="AlphaFoldDB" id="A0AAV3XHL6"/>
<organism evidence="1 2">
    <name type="scientific">Plakobranchus ocellatus</name>
    <dbReference type="NCBI Taxonomy" id="259542"/>
    <lineage>
        <taxon>Eukaryota</taxon>
        <taxon>Metazoa</taxon>
        <taxon>Spiralia</taxon>
        <taxon>Lophotrochozoa</taxon>
        <taxon>Mollusca</taxon>
        <taxon>Gastropoda</taxon>
        <taxon>Heterobranchia</taxon>
        <taxon>Euthyneura</taxon>
        <taxon>Panpulmonata</taxon>
        <taxon>Sacoglossa</taxon>
        <taxon>Placobranchoidea</taxon>
        <taxon>Plakobranchidae</taxon>
        <taxon>Plakobranchus</taxon>
    </lineage>
</organism>
<comment type="caution">
    <text evidence="1">The sequence shown here is derived from an EMBL/GenBank/DDBJ whole genome shotgun (WGS) entry which is preliminary data.</text>
</comment>
<gene>
    <name evidence="1" type="ORF">PoB_000325100</name>
</gene>
<sequence length="136" mass="15776">MEDWCRDGGLGAGGHLQLVRCSRGGVERPRTQFMSVCMREVMLPLGNKQKMKTPYHLKCNGLVERFNATMKTCLHRLCSEQPEQWHRYINPLLFAHIEVLQGSTRFAPFKLLHGRTIRGPMHERKSCGRNRSRSQR</sequence>
<dbReference type="GO" id="GO:0003676">
    <property type="term" value="F:nucleic acid binding"/>
    <property type="evidence" value="ECO:0007669"/>
    <property type="project" value="InterPro"/>
</dbReference>
<proteinExistence type="predicted"/>
<dbReference type="Proteomes" id="UP000735302">
    <property type="component" value="Unassembled WGS sequence"/>
</dbReference>
<dbReference type="InterPro" id="IPR012337">
    <property type="entry name" value="RNaseH-like_sf"/>
</dbReference>
<protein>
    <submittedName>
        <fullName evidence="1">Zinc finger protein</fullName>
    </submittedName>
</protein>
<evidence type="ECO:0000313" key="2">
    <source>
        <dbReference type="Proteomes" id="UP000735302"/>
    </source>
</evidence>
<name>A0AAV3XHL6_9GAST</name>
<dbReference type="Gene3D" id="3.30.420.10">
    <property type="entry name" value="Ribonuclease H-like superfamily/Ribonuclease H"/>
    <property type="match status" value="1"/>
</dbReference>
<dbReference type="InterPro" id="IPR050951">
    <property type="entry name" value="Retrovirus_Pol_polyprotein"/>
</dbReference>
<dbReference type="InterPro" id="IPR036397">
    <property type="entry name" value="RNaseH_sf"/>
</dbReference>
<dbReference type="EMBL" id="BLXT01000407">
    <property type="protein sequence ID" value="GFN76745.1"/>
    <property type="molecule type" value="Genomic_DNA"/>
</dbReference>
<reference evidence="1 2" key="1">
    <citation type="journal article" date="2021" name="Elife">
        <title>Chloroplast acquisition without the gene transfer in kleptoplastic sea slugs, Plakobranchus ocellatus.</title>
        <authorList>
            <person name="Maeda T."/>
            <person name="Takahashi S."/>
            <person name="Yoshida T."/>
            <person name="Shimamura S."/>
            <person name="Takaki Y."/>
            <person name="Nagai Y."/>
            <person name="Toyoda A."/>
            <person name="Suzuki Y."/>
            <person name="Arimoto A."/>
            <person name="Ishii H."/>
            <person name="Satoh N."/>
            <person name="Nishiyama T."/>
            <person name="Hasebe M."/>
            <person name="Maruyama T."/>
            <person name="Minagawa J."/>
            <person name="Obokata J."/>
            <person name="Shigenobu S."/>
        </authorList>
    </citation>
    <scope>NUCLEOTIDE SEQUENCE [LARGE SCALE GENOMIC DNA]</scope>
</reference>
<accession>A0AAV3XHL6</accession>
<dbReference type="PANTHER" id="PTHR37984:SF15">
    <property type="entry name" value="INTEGRASE CATALYTIC DOMAIN-CONTAINING PROTEIN"/>
    <property type="match status" value="1"/>
</dbReference>
<evidence type="ECO:0000313" key="1">
    <source>
        <dbReference type="EMBL" id="GFN76745.1"/>
    </source>
</evidence>
<dbReference type="SUPFAM" id="SSF53098">
    <property type="entry name" value="Ribonuclease H-like"/>
    <property type="match status" value="1"/>
</dbReference>
<dbReference type="PANTHER" id="PTHR37984">
    <property type="entry name" value="PROTEIN CBG26694"/>
    <property type="match status" value="1"/>
</dbReference>
<keyword evidence="2" id="KW-1185">Reference proteome</keyword>